<keyword evidence="2" id="KW-0963">Cytoplasm</keyword>
<reference evidence="4" key="2">
    <citation type="submission" date="2017-08" db="EMBL/GenBank/DDBJ databases">
        <title>Assembly of the North American Bullfrog Genome.</title>
        <authorList>
            <person name="Warren R.L."/>
            <person name="Vandervalk B.P."/>
            <person name="Kucuk E."/>
            <person name="Birol I."/>
            <person name="Helbing C."/>
            <person name="Pandoh P."/>
            <person name="Behsaz B."/>
            <person name="Mohamadi H."/>
            <person name="Chu J."/>
            <person name="Jackman S."/>
            <person name="Hammond S.A."/>
            <person name="Veldhoen N."/>
            <person name="Kirk H."/>
            <person name="Zhao Y."/>
            <person name="Coope R."/>
            <person name="Pleasance S."/>
            <person name="Moore R."/>
            <person name="Holt R."/>
        </authorList>
    </citation>
    <scope>NUCLEOTIDE SEQUENCE</scope>
    <source>
        <strain evidence="4">Bruno</strain>
        <tissue evidence="4">Liver</tissue>
    </source>
</reference>
<evidence type="ECO:0000313" key="4">
    <source>
        <dbReference type="EMBL" id="PIO30191.1"/>
    </source>
</evidence>
<dbReference type="InterPro" id="IPR038949">
    <property type="entry name" value="TEKTL1"/>
</dbReference>
<evidence type="ECO:0000313" key="5">
    <source>
        <dbReference type="Proteomes" id="UP000228934"/>
    </source>
</evidence>
<gene>
    <name evidence="4" type="ORF">AB205_0002610</name>
</gene>
<accession>A0A2G9RSI2</accession>
<evidence type="ECO:0008006" key="6">
    <source>
        <dbReference type="Google" id="ProtNLM"/>
    </source>
</evidence>
<dbReference type="GO" id="GO:0005737">
    <property type="term" value="C:cytoplasm"/>
    <property type="evidence" value="ECO:0007669"/>
    <property type="project" value="UniProtKB-SubCell"/>
</dbReference>
<comment type="subcellular location">
    <subcellularLocation>
        <location evidence="1">Cytoplasm</location>
    </subcellularLocation>
</comment>
<feature type="region of interest" description="Disordered" evidence="3">
    <location>
        <begin position="249"/>
        <end position="271"/>
    </location>
</feature>
<evidence type="ECO:0000256" key="3">
    <source>
        <dbReference type="SAM" id="MobiDB-lite"/>
    </source>
</evidence>
<dbReference type="Proteomes" id="UP000228934">
    <property type="component" value="Unassembled WGS sequence"/>
</dbReference>
<organism evidence="4 5">
    <name type="scientific">Aquarana catesbeiana</name>
    <name type="common">American bullfrog</name>
    <name type="synonym">Rana catesbeiana</name>
    <dbReference type="NCBI Taxonomy" id="8400"/>
    <lineage>
        <taxon>Eukaryota</taxon>
        <taxon>Metazoa</taxon>
        <taxon>Chordata</taxon>
        <taxon>Craniata</taxon>
        <taxon>Vertebrata</taxon>
        <taxon>Euteleostomi</taxon>
        <taxon>Amphibia</taxon>
        <taxon>Batrachia</taxon>
        <taxon>Anura</taxon>
        <taxon>Neobatrachia</taxon>
        <taxon>Ranoidea</taxon>
        <taxon>Ranidae</taxon>
        <taxon>Aquarana</taxon>
    </lineage>
</organism>
<dbReference type="Pfam" id="PF03148">
    <property type="entry name" value="Tektin"/>
    <property type="match status" value="1"/>
</dbReference>
<dbReference type="EMBL" id="KV932569">
    <property type="protein sequence ID" value="PIO30192.1"/>
    <property type="molecule type" value="Genomic_DNA"/>
</dbReference>
<dbReference type="PANTHER" id="PTHR35081">
    <property type="entry name" value="COILED-COIL DOMAIN-CONTAINING PROTEIN 105"/>
    <property type="match status" value="1"/>
</dbReference>
<dbReference type="AlphaFoldDB" id="A0A2G9RSI2"/>
<dbReference type="GO" id="GO:0005929">
    <property type="term" value="C:cilium"/>
    <property type="evidence" value="ECO:0007669"/>
    <property type="project" value="UniProtKB-ARBA"/>
</dbReference>
<feature type="compositionally biased region" description="Basic and acidic residues" evidence="3">
    <location>
        <begin position="91"/>
        <end position="102"/>
    </location>
</feature>
<name>A0A2G9RSI2_AQUCT</name>
<dbReference type="EMBL" id="KV932569">
    <property type="protein sequence ID" value="PIO30191.1"/>
    <property type="molecule type" value="Genomic_DNA"/>
</dbReference>
<feature type="compositionally biased region" description="Polar residues" evidence="3">
    <location>
        <begin position="251"/>
        <end position="263"/>
    </location>
</feature>
<dbReference type="OrthoDB" id="9896158at2759"/>
<reference evidence="5" key="1">
    <citation type="journal article" date="2017" name="Nat. Commun.">
        <title>The North American bullfrog draft genome provides insight into hormonal regulation of long noncoding RNA.</title>
        <authorList>
            <person name="Hammond S.A."/>
            <person name="Warren R.L."/>
            <person name="Vandervalk B.P."/>
            <person name="Kucuk E."/>
            <person name="Khan H."/>
            <person name="Gibb E.A."/>
            <person name="Pandoh P."/>
            <person name="Kirk H."/>
            <person name="Zhao Y."/>
            <person name="Jones M."/>
            <person name="Mungall A.J."/>
            <person name="Coope R."/>
            <person name="Pleasance S."/>
            <person name="Moore R.A."/>
            <person name="Holt R.A."/>
            <person name="Round J.M."/>
            <person name="Ohora S."/>
            <person name="Walle B.V."/>
            <person name="Veldhoen N."/>
            <person name="Helbing C.C."/>
            <person name="Birol I."/>
        </authorList>
    </citation>
    <scope>NUCLEOTIDE SEQUENCE [LARGE SCALE GENOMIC DNA]</scope>
</reference>
<feature type="compositionally biased region" description="Polar residues" evidence="3">
    <location>
        <begin position="79"/>
        <end position="90"/>
    </location>
</feature>
<protein>
    <recommendedName>
        <fullName evidence="6">Tektin</fullName>
    </recommendedName>
</protein>
<evidence type="ECO:0000256" key="2">
    <source>
        <dbReference type="ARBA" id="ARBA00022490"/>
    </source>
</evidence>
<dbReference type="InterPro" id="IPR048256">
    <property type="entry name" value="Tektin-like"/>
</dbReference>
<keyword evidence="5" id="KW-1185">Reference proteome</keyword>
<evidence type="ECO:0000256" key="1">
    <source>
        <dbReference type="ARBA" id="ARBA00004496"/>
    </source>
</evidence>
<proteinExistence type="predicted"/>
<dbReference type="PANTHER" id="PTHR35081:SF1">
    <property type="entry name" value="COILED-COIL DOMAIN-CONTAINING PROTEIN 105"/>
    <property type="match status" value="1"/>
</dbReference>
<sequence length="454" mass="52072">MKGGILMVGIPTNQSLIFVQPTGCMKKRTLQYMPNKHQQRTGPSVNPMAVTPVGSATWRDASYKTIRLAHSLQLRPFSTLPSTETSQGKIKQQDEKTQRKETTGPQPTPPPFHRDLIASSCNAYARDYMRETRSSVFILRQALWETDRHIQRLQKERDILERSHANTRRDMLTNNETLQLRSTRPMTERYPDKVDALLQEERNGLLDLKRHTERQLHEISRQLKVLYSHRQKLSEFCKEKGRVLDIISENARPQSHGQKTPGGSTLLGPENKDCQAAMKDARSTRENFRKTQPPNWQKPLDCAELKDSVTQGLRKKAEESSHIRDDVTLALGNVKNIIQRQQRLYQEMEGSYQLQLGPESSLDLSVRERLDRPLVRILQRHPGTQLPESTLICQGSASLEQSLGKARDQLGSLHVAQMKLQEDQDNKLWGERIDRAAARLRTKSTKGQRERLCL</sequence>
<feature type="region of interest" description="Disordered" evidence="3">
    <location>
        <begin position="77"/>
        <end position="115"/>
    </location>
</feature>